<keyword evidence="1" id="KW-0812">Transmembrane</keyword>
<dbReference type="RefSeq" id="WP_167363202.1">
    <property type="nucleotide sequence ID" value="NZ_FOYV01000001.1"/>
</dbReference>
<evidence type="ECO:0000256" key="1">
    <source>
        <dbReference type="SAM" id="Phobius"/>
    </source>
</evidence>
<dbReference type="Proteomes" id="UP000199290">
    <property type="component" value="Unassembled WGS sequence"/>
</dbReference>
<name>A0A1I6GAX5_9GAMM</name>
<protein>
    <submittedName>
        <fullName evidence="2">Uncharacterized protein</fullName>
    </submittedName>
</protein>
<reference evidence="3" key="1">
    <citation type="submission" date="2016-10" db="EMBL/GenBank/DDBJ databases">
        <authorList>
            <person name="Varghese N."/>
            <person name="Submissions S."/>
        </authorList>
    </citation>
    <scope>NUCLEOTIDE SEQUENCE [LARGE SCALE GENOMIC DNA]</scope>
    <source>
        <strain evidence="3">CGMCC 1.6294</strain>
    </source>
</reference>
<gene>
    <name evidence="2" type="ORF">SAMN04488073_0362</name>
</gene>
<sequence>MSKSIILKTLFAIAVIGGAMFVIYQDEPAAPTGDINRIEPLPEQDKP</sequence>
<evidence type="ECO:0000313" key="3">
    <source>
        <dbReference type="Proteomes" id="UP000199290"/>
    </source>
</evidence>
<dbReference type="STRING" id="375760.SAMN04488073_0362"/>
<feature type="transmembrane region" description="Helical" evidence="1">
    <location>
        <begin position="5"/>
        <end position="24"/>
    </location>
</feature>
<accession>A0A1I6GAX5</accession>
<organism evidence="2 3">
    <name type="scientific">Marinobacter gudaonensis</name>
    <dbReference type="NCBI Taxonomy" id="375760"/>
    <lineage>
        <taxon>Bacteria</taxon>
        <taxon>Pseudomonadati</taxon>
        <taxon>Pseudomonadota</taxon>
        <taxon>Gammaproteobacteria</taxon>
        <taxon>Pseudomonadales</taxon>
        <taxon>Marinobacteraceae</taxon>
        <taxon>Marinobacter</taxon>
    </lineage>
</organism>
<dbReference type="AlphaFoldDB" id="A0A1I6GAX5"/>
<proteinExistence type="predicted"/>
<keyword evidence="1" id="KW-1133">Transmembrane helix</keyword>
<keyword evidence="3" id="KW-1185">Reference proteome</keyword>
<keyword evidence="1" id="KW-0472">Membrane</keyword>
<dbReference type="EMBL" id="FOYV01000001">
    <property type="protein sequence ID" value="SFR39366.1"/>
    <property type="molecule type" value="Genomic_DNA"/>
</dbReference>
<evidence type="ECO:0000313" key="2">
    <source>
        <dbReference type="EMBL" id="SFR39366.1"/>
    </source>
</evidence>